<sequence length="146" mass="16261">MPPDTVTSTPTATYTDLPSSYRIPLAVIGLAVPLAFLNLWLGGIVGIFGVFLLVQAIILTLRFTNTALDIYRGDTLIRTFPYAEWQHWEIFWGPVPILFYFREVNSIHFLPILFGPTELRACLETHCPSAGDSARDSAKDSAKDSE</sequence>
<dbReference type="Pfam" id="PF11317">
    <property type="entry name" value="DUF3119"/>
    <property type="match status" value="1"/>
</dbReference>
<reference evidence="3" key="1">
    <citation type="submission" date="2018-04" db="EMBL/GenBank/DDBJ databases">
        <authorList>
            <person name="Cornet L."/>
        </authorList>
    </citation>
    <scope>NUCLEOTIDE SEQUENCE [LARGE SCALE GENOMIC DNA]</scope>
</reference>
<dbReference type="InterPro" id="IPR021467">
    <property type="entry name" value="DUF3119"/>
</dbReference>
<gene>
    <name evidence="2" type="ORF">DCF17_07220</name>
</gene>
<keyword evidence="1" id="KW-1133">Transmembrane helix</keyword>
<evidence type="ECO:0000313" key="2">
    <source>
        <dbReference type="EMBL" id="PZO42933.1"/>
    </source>
</evidence>
<evidence type="ECO:0000256" key="1">
    <source>
        <dbReference type="SAM" id="Phobius"/>
    </source>
</evidence>
<evidence type="ECO:0000313" key="3">
    <source>
        <dbReference type="Proteomes" id="UP000249081"/>
    </source>
</evidence>
<proteinExistence type="predicted"/>
<protein>
    <submittedName>
        <fullName evidence="2">DUF3119 domain-containing protein</fullName>
    </submittedName>
</protein>
<dbReference type="AlphaFoldDB" id="A0A2W4WCW1"/>
<comment type="caution">
    <text evidence="2">The sequence shown here is derived from an EMBL/GenBank/DDBJ whole genome shotgun (WGS) entry which is preliminary data.</text>
</comment>
<dbReference type="EMBL" id="QBMN01000037">
    <property type="protein sequence ID" value="PZO42933.1"/>
    <property type="molecule type" value="Genomic_DNA"/>
</dbReference>
<accession>A0A2W4WCW1</accession>
<feature type="transmembrane region" description="Helical" evidence="1">
    <location>
        <begin position="23"/>
        <end position="54"/>
    </location>
</feature>
<reference evidence="2 3" key="2">
    <citation type="submission" date="2018-06" db="EMBL/GenBank/DDBJ databases">
        <title>Metagenomic assembly of (sub)arctic Cyanobacteria and their associated microbiome from non-axenic cultures.</title>
        <authorList>
            <person name="Baurain D."/>
        </authorList>
    </citation>
    <scope>NUCLEOTIDE SEQUENCE [LARGE SCALE GENOMIC DNA]</scope>
    <source>
        <strain evidence="2">ULC041bin1</strain>
    </source>
</reference>
<dbReference type="PANTHER" id="PTHR35550">
    <property type="match status" value="1"/>
</dbReference>
<keyword evidence="1" id="KW-0812">Transmembrane</keyword>
<name>A0A2W4WCW1_9CYAN</name>
<dbReference type="PANTHER" id="PTHR35550:SF2">
    <property type="entry name" value="OS05G0401200 PROTEIN"/>
    <property type="match status" value="1"/>
</dbReference>
<organism evidence="2 3">
    <name type="scientific">Shackletoniella antarctica</name>
    <dbReference type="NCBI Taxonomy" id="268115"/>
    <lineage>
        <taxon>Bacteria</taxon>
        <taxon>Bacillati</taxon>
        <taxon>Cyanobacteriota</taxon>
        <taxon>Cyanophyceae</taxon>
        <taxon>Oculatellales</taxon>
        <taxon>Oculatellaceae</taxon>
        <taxon>Shackletoniella</taxon>
    </lineage>
</organism>
<keyword evidence="1" id="KW-0472">Membrane</keyword>
<dbReference type="Proteomes" id="UP000249081">
    <property type="component" value="Unassembled WGS sequence"/>
</dbReference>